<keyword evidence="3" id="KW-1185">Reference proteome</keyword>
<dbReference type="AlphaFoldDB" id="A0ABD4T8A1"/>
<evidence type="ECO:0000256" key="1">
    <source>
        <dbReference type="SAM" id="MobiDB-lite"/>
    </source>
</evidence>
<evidence type="ECO:0000313" key="2">
    <source>
        <dbReference type="EMBL" id="MCM1984575.1"/>
    </source>
</evidence>
<name>A0ABD4T8A1_9CYAN</name>
<protein>
    <submittedName>
        <fullName evidence="2">Uncharacterized protein</fullName>
    </submittedName>
</protein>
<reference evidence="2 3" key="1">
    <citation type="journal article" date="2015" name="Genome Announc.">
        <title>Draft Genome Sequence of Filamentous Marine Cyanobacterium Lyngbya confervoides Strain BDU141951.</title>
        <authorList>
            <person name="Chandrababunaidu M.M."/>
            <person name="Sen D."/>
            <person name="Tripathy S."/>
        </authorList>
    </citation>
    <scope>NUCLEOTIDE SEQUENCE [LARGE SCALE GENOMIC DNA]</scope>
    <source>
        <strain evidence="2 3">BDU141951</strain>
    </source>
</reference>
<dbReference type="Proteomes" id="UP000031561">
    <property type="component" value="Unassembled WGS sequence"/>
</dbReference>
<dbReference type="RefSeq" id="WP_166276545.1">
    <property type="nucleotide sequence ID" value="NZ_JTHE03000100.1"/>
</dbReference>
<organism evidence="2 3">
    <name type="scientific">Lyngbya confervoides BDU141951</name>
    <dbReference type="NCBI Taxonomy" id="1574623"/>
    <lineage>
        <taxon>Bacteria</taxon>
        <taxon>Bacillati</taxon>
        <taxon>Cyanobacteriota</taxon>
        <taxon>Cyanophyceae</taxon>
        <taxon>Oscillatoriophycideae</taxon>
        <taxon>Oscillatoriales</taxon>
        <taxon>Microcoleaceae</taxon>
        <taxon>Lyngbya</taxon>
    </lineage>
</organism>
<dbReference type="EMBL" id="JTHE03000100">
    <property type="protein sequence ID" value="MCM1984575.1"/>
    <property type="molecule type" value="Genomic_DNA"/>
</dbReference>
<gene>
    <name evidence="2" type="ORF">QQ91_0017260</name>
</gene>
<sequence length="200" mass="22816">MSEHAADSQIDPSQVAGPDPDSVDSVADPRTQEAIESLARIREILTGEQIASCFQRIEQSERTMQQALQVLEDRLWQRLDQIQQQLSNDIQSVTQQLESGMRDRQQAEQSLREGLGHEGQVRDRQIQEVGRQIETLQTQMRQALEHESQQLNAAISHQSRDILARLDQEVHTLIQRQTQDQVRLAQLLEGLAQQILQRGS</sequence>
<evidence type="ECO:0000313" key="3">
    <source>
        <dbReference type="Proteomes" id="UP000031561"/>
    </source>
</evidence>
<accession>A0ABD4T8A1</accession>
<comment type="caution">
    <text evidence="2">The sequence shown here is derived from an EMBL/GenBank/DDBJ whole genome shotgun (WGS) entry which is preliminary data.</text>
</comment>
<proteinExistence type="predicted"/>
<feature type="compositionally biased region" description="Low complexity" evidence="1">
    <location>
        <begin position="18"/>
        <end position="29"/>
    </location>
</feature>
<feature type="region of interest" description="Disordered" evidence="1">
    <location>
        <begin position="1"/>
        <end position="30"/>
    </location>
</feature>